<evidence type="ECO:0000313" key="2">
    <source>
        <dbReference type="EMBL" id="RCK63169.1"/>
    </source>
</evidence>
<name>A0A367YC43_9ASCO</name>
<feature type="compositionally biased region" description="Basic and acidic residues" evidence="1">
    <location>
        <begin position="1153"/>
        <end position="1169"/>
    </location>
</feature>
<feature type="region of interest" description="Disordered" evidence="1">
    <location>
        <begin position="1136"/>
        <end position="1169"/>
    </location>
</feature>
<accession>A0A367YC43</accession>
<organism evidence="2 3">
    <name type="scientific">Candida viswanathii</name>
    <dbReference type="NCBI Taxonomy" id="5486"/>
    <lineage>
        <taxon>Eukaryota</taxon>
        <taxon>Fungi</taxon>
        <taxon>Dikarya</taxon>
        <taxon>Ascomycota</taxon>
        <taxon>Saccharomycotina</taxon>
        <taxon>Pichiomycetes</taxon>
        <taxon>Debaryomycetaceae</taxon>
        <taxon>Candida/Lodderomyces clade</taxon>
        <taxon>Candida</taxon>
    </lineage>
</organism>
<dbReference type="EMBL" id="QLNQ01000024">
    <property type="protein sequence ID" value="RCK63169.1"/>
    <property type="molecule type" value="Genomic_DNA"/>
</dbReference>
<protein>
    <submittedName>
        <fullName evidence="2">Uncharacterized protein</fullName>
    </submittedName>
</protein>
<evidence type="ECO:0000313" key="3">
    <source>
        <dbReference type="Proteomes" id="UP000253472"/>
    </source>
</evidence>
<gene>
    <name evidence="2" type="ORF">Cantr_09707</name>
</gene>
<sequence>MSSATFDRRLPKSRIFMTNLLLHRHREVNNWIFEPFYQELKGTNKSESARPAAGSRAEFIAFLRNSVDFEYPEIETVICVYDTLVEVVNEISEGYGLLIQIWEAIFKAPQSSSKTRMFLQRAIIERREKLVRVLCETSRYDLYSRLIKPNLLEWDKKLELEIIIDILQPQASETGFISYNKDLVEAYLLNPDASLSIKRNIIKTFVRMKLGERTEMPYKKRTYISRMRYIQQFLEWTKMAEDENEWYYNQRVGTPYDDVLHIIGYYPGIMPLSYFLEEIIDLVSDQYKFVHSYHFLTAIMRTLVDKNPRLVLNYFRFKENQIRRRSLHKHMVLFPDDLSYAMRACLKFDLELLSTLYKNHEDLRDSFEGQQEAALLEMSRQLKDWPSLQRRFQGLYGKGDFPLSVHYAIAMQGLESLGQDTELVRLYDQAIWRHMKLNRAIVEPIVKSRIAMKDQDRVVEIFDDYVARAKVNKADHNGVQELFPLVLQIAINEKNYGMIFNLLERYHEKEKGEKFQIVSSATLGSLLQNFSESHSLKNILRLRSFVESSNMESTPYYAALIAAYTKVGLYEEAETLSYEAHSKSHVPFSELHIWAMQFANYRIWLERCTDIYTRRYLISRLEFISRSSFATRRLIFNSEAGVLFHANVIQYLQNAKRGSAIGVVLRASRRVGLRSELFYLPVMRACIIKNPMMVLKLFDFFSRSKIKKTARTYEYLIQVVLRFDLSASQGFVNSTNLVDNVLGSYGFGDPRARIDDLDAEKDMLYLARMMVHYLEVVGPEIGAERFKDFVRKLYEKFGDNLNFEMQRVIFDGIRCVTGATDQALNIEIKKVERMIRKYIDEWPFPDKEVIVPLDLADAYKELMFFKFQRLQAHKRLEELDDVGVLDFMLLGIMFTNNQNTVVLKHYLKYGGPAKMIQVLNIIEKHLISGNMNCMKFYMDKRLEYKICLKFLSDSYPDRADEIMKEYQILNEYYHTLDLEKVKKQVESTGIKNFMRNISGKPFRTKTDYFRYKYMFQRDFLYFFNPDRIPEWQPRATDELLDLVRQKIQDYRASQELSIRSLRKSFPKLIRFLDDPKNRYHRAHLERFRSRVAEYYPKPWRNRGIMFLVKMLIHAEHKFRMTHSTTQENARVMTPSKRQNIVEVPQVSSEADECYDKSDESETPEQTKSEQKMAMWMNRIFKQADPYASLEEKDLAEDKFFEELEKLENLTPDFGPEEGNISEEEYLTEDKNISRNSNGKTRPRNNNYDTINQSR</sequence>
<dbReference type="OrthoDB" id="185373at2759"/>
<keyword evidence="3" id="KW-1185">Reference proteome</keyword>
<proteinExistence type="predicted"/>
<dbReference type="Proteomes" id="UP000253472">
    <property type="component" value="Unassembled WGS sequence"/>
</dbReference>
<reference evidence="2 3" key="1">
    <citation type="submission" date="2018-06" db="EMBL/GenBank/DDBJ databases">
        <title>Whole genome sequencing of Candida tropicalis (genome annotated by CSBL at Korea University).</title>
        <authorList>
            <person name="Ahn J."/>
        </authorList>
    </citation>
    <scope>NUCLEOTIDE SEQUENCE [LARGE SCALE GENOMIC DNA]</scope>
    <source>
        <strain evidence="2 3">ATCC 20962</strain>
    </source>
</reference>
<dbReference type="AlphaFoldDB" id="A0A367YC43"/>
<dbReference type="STRING" id="5486.A0A367YC43"/>
<comment type="caution">
    <text evidence="2">The sequence shown here is derived from an EMBL/GenBank/DDBJ whole genome shotgun (WGS) entry which is preliminary data.</text>
</comment>
<feature type="compositionally biased region" description="Polar residues" evidence="1">
    <location>
        <begin position="1233"/>
        <end position="1254"/>
    </location>
</feature>
<feature type="region of interest" description="Disordered" evidence="1">
    <location>
        <begin position="1207"/>
        <end position="1254"/>
    </location>
</feature>
<evidence type="ECO:0000256" key="1">
    <source>
        <dbReference type="SAM" id="MobiDB-lite"/>
    </source>
</evidence>